<protein>
    <recommendedName>
        <fullName evidence="1">MlaB-like STAS domain-containing protein</fullName>
    </recommendedName>
</protein>
<dbReference type="Proteomes" id="UP000078263">
    <property type="component" value="Chromosome"/>
</dbReference>
<dbReference type="InterPro" id="IPR036513">
    <property type="entry name" value="STAS_dom_sf"/>
</dbReference>
<reference evidence="2 3" key="1">
    <citation type="submission" date="2016-05" db="EMBL/GenBank/DDBJ databases">
        <title>Compelete Genome Sequence of Bacteriochlorophyll-Synthesizing Bacterium Porphyrobacter neustonensis DSM 9434.</title>
        <authorList>
            <person name="Shi X.-L."/>
            <person name="Wu Y.-H."/>
            <person name="Cheng H."/>
            <person name="Xu L."/>
            <person name="Zhang X.-Q."/>
            <person name="Wang C.-S."/>
            <person name="Xu X.-W."/>
        </authorList>
    </citation>
    <scope>NUCLEOTIDE SEQUENCE [LARGE SCALE GENOMIC DNA]</scope>
    <source>
        <strain evidence="2 3">DSM 9434</strain>
    </source>
</reference>
<proteinExistence type="predicted"/>
<organism evidence="2 3">
    <name type="scientific">Erythrobacter neustonensis</name>
    <dbReference type="NCBI Taxonomy" id="1112"/>
    <lineage>
        <taxon>Bacteria</taxon>
        <taxon>Pseudomonadati</taxon>
        <taxon>Pseudomonadota</taxon>
        <taxon>Alphaproteobacteria</taxon>
        <taxon>Sphingomonadales</taxon>
        <taxon>Erythrobacteraceae</taxon>
        <taxon>Erythrobacter/Porphyrobacter group</taxon>
        <taxon>Erythrobacter</taxon>
    </lineage>
</organism>
<gene>
    <name evidence="2" type="ORF">A9D12_10060</name>
</gene>
<accession>A0A192D5S2</accession>
<name>A0A192D5S2_9SPHN</name>
<dbReference type="InterPro" id="IPR058548">
    <property type="entry name" value="MlaB-like_STAS"/>
</dbReference>
<keyword evidence="3" id="KW-1185">Reference proteome</keyword>
<evidence type="ECO:0000313" key="2">
    <source>
        <dbReference type="EMBL" id="ANK13227.1"/>
    </source>
</evidence>
<dbReference type="SUPFAM" id="SSF52091">
    <property type="entry name" value="SpoIIaa-like"/>
    <property type="match status" value="1"/>
</dbReference>
<dbReference type="EMBL" id="CP016033">
    <property type="protein sequence ID" value="ANK13227.1"/>
    <property type="molecule type" value="Genomic_DNA"/>
</dbReference>
<dbReference type="Pfam" id="PF13466">
    <property type="entry name" value="STAS_2"/>
    <property type="match status" value="1"/>
</dbReference>
<dbReference type="AlphaFoldDB" id="A0A192D5S2"/>
<dbReference type="CDD" id="cd07043">
    <property type="entry name" value="STAS_anti-anti-sigma_factors"/>
    <property type="match status" value="1"/>
</dbReference>
<dbReference type="Gene3D" id="3.30.750.24">
    <property type="entry name" value="STAS domain"/>
    <property type="match status" value="1"/>
</dbReference>
<dbReference type="KEGG" id="pns:A9D12_10060"/>
<dbReference type="STRING" id="1112.A9D12_10060"/>
<evidence type="ECO:0000259" key="1">
    <source>
        <dbReference type="Pfam" id="PF13466"/>
    </source>
</evidence>
<evidence type="ECO:0000313" key="3">
    <source>
        <dbReference type="Proteomes" id="UP000078263"/>
    </source>
</evidence>
<sequence length="100" mass="10392">MTPGRPPEKPQNEAKMIALPPICDRSAASALYPEIAEALGPAPLVLDASKVERIGQAVLQLLVSAARTEGGIAIHQPSPPVTAALQLTRLDHVVLEGGEA</sequence>
<feature type="domain" description="MlaB-like STAS" evidence="1">
    <location>
        <begin position="18"/>
        <end position="91"/>
    </location>
</feature>